<dbReference type="EMBL" id="MCGR01000008">
    <property type="protein sequence ID" value="ORY88883.1"/>
    <property type="molecule type" value="Genomic_DNA"/>
</dbReference>
<sequence length="339" mass="37567">MSADLPKQVTYRRLGKSGLKVSSIILGCMTYGNKGRAEWVIEDEEEAFKHFAAAWEAGINTWGESEAAYSNGDSEILVGKALRNLEIPRSEVVLLTKAYGTVVKDPRINANDIGDPNKSRDYVLTHGLSRKHLFQSVQDSLRRLQVDYIDVFQCHRFDYDTPIEETMDALHDLVKAGLFAAMQNYAKSKNQTTFISMQNFYNAAYREEEREMLPVCRQLGVGVIPWSPLAKGYLTRPWSEGSTRSNSDKAIKKFSIGGEADQEAINEALEKVAKARGYSMAQVAIAWILSNPDVTAPIVGSTKVESFAELAAATHIKLSAEEIASISAPYRPRAIIGHA</sequence>
<dbReference type="InParanoid" id="A0A1Y2FY08"/>
<dbReference type="CDD" id="cd19079">
    <property type="entry name" value="AKR_EcYajO-like"/>
    <property type="match status" value="1"/>
</dbReference>
<dbReference type="GO" id="GO:0016491">
    <property type="term" value="F:oxidoreductase activity"/>
    <property type="evidence" value="ECO:0007669"/>
    <property type="project" value="UniProtKB-KW"/>
</dbReference>
<dbReference type="InterPro" id="IPR036812">
    <property type="entry name" value="NAD(P)_OxRdtase_dom_sf"/>
</dbReference>
<keyword evidence="4" id="KW-1185">Reference proteome</keyword>
<organism evidence="3 4">
    <name type="scientific">Leucosporidium creatinivorum</name>
    <dbReference type="NCBI Taxonomy" id="106004"/>
    <lineage>
        <taxon>Eukaryota</taxon>
        <taxon>Fungi</taxon>
        <taxon>Dikarya</taxon>
        <taxon>Basidiomycota</taxon>
        <taxon>Pucciniomycotina</taxon>
        <taxon>Microbotryomycetes</taxon>
        <taxon>Leucosporidiales</taxon>
        <taxon>Leucosporidium</taxon>
    </lineage>
</organism>
<reference evidence="3 4" key="1">
    <citation type="submission" date="2016-07" db="EMBL/GenBank/DDBJ databases">
        <title>Pervasive Adenine N6-methylation of Active Genes in Fungi.</title>
        <authorList>
            <consortium name="DOE Joint Genome Institute"/>
            <person name="Mondo S.J."/>
            <person name="Dannebaum R.O."/>
            <person name="Kuo R.C."/>
            <person name="Labutti K."/>
            <person name="Haridas S."/>
            <person name="Kuo A."/>
            <person name="Salamov A."/>
            <person name="Ahrendt S.R."/>
            <person name="Lipzen A."/>
            <person name="Sullivan W."/>
            <person name="Andreopoulos W.B."/>
            <person name="Clum A."/>
            <person name="Lindquist E."/>
            <person name="Daum C."/>
            <person name="Ramamoorthy G.K."/>
            <person name="Gryganskyi A."/>
            <person name="Culley D."/>
            <person name="Magnuson J.K."/>
            <person name="James T.Y."/>
            <person name="O'Malley M.A."/>
            <person name="Stajich J.E."/>
            <person name="Spatafora J.W."/>
            <person name="Visel A."/>
            <person name="Grigoriev I.V."/>
        </authorList>
    </citation>
    <scope>NUCLEOTIDE SEQUENCE [LARGE SCALE GENOMIC DNA]</scope>
    <source>
        <strain evidence="3 4">62-1032</strain>
    </source>
</reference>
<proteinExistence type="predicted"/>
<gene>
    <name evidence="3" type="ORF">BCR35DRAFT_317489</name>
</gene>
<evidence type="ECO:0000256" key="1">
    <source>
        <dbReference type="ARBA" id="ARBA00023002"/>
    </source>
</evidence>
<accession>A0A1Y2FY08</accession>
<dbReference type="InterPro" id="IPR023210">
    <property type="entry name" value="NADP_OxRdtase_dom"/>
</dbReference>
<dbReference type="PANTHER" id="PTHR43364:SF4">
    <property type="entry name" value="NAD(P)-LINKED OXIDOREDUCTASE SUPERFAMILY PROTEIN"/>
    <property type="match status" value="1"/>
</dbReference>
<evidence type="ECO:0000259" key="2">
    <source>
        <dbReference type="Pfam" id="PF00248"/>
    </source>
</evidence>
<dbReference type="GO" id="GO:0005829">
    <property type="term" value="C:cytosol"/>
    <property type="evidence" value="ECO:0007669"/>
    <property type="project" value="UniProtKB-ARBA"/>
</dbReference>
<dbReference type="FunCoup" id="A0A1Y2FY08">
    <property type="interactions" value="16"/>
</dbReference>
<dbReference type="OrthoDB" id="48988at2759"/>
<evidence type="ECO:0000313" key="4">
    <source>
        <dbReference type="Proteomes" id="UP000193467"/>
    </source>
</evidence>
<dbReference type="FunFam" id="3.20.20.100:FF:000004">
    <property type="entry name" value="Oxidoreductase, aldo/keto reductase"/>
    <property type="match status" value="1"/>
</dbReference>
<feature type="domain" description="NADP-dependent oxidoreductase" evidence="2">
    <location>
        <begin position="24"/>
        <end position="328"/>
    </location>
</feature>
<protein>
    <submittedName>
        <fullName evidence="3">Aryl-alcohol dehydrogenase</fullName>
    </submittedName>
</protein>
<dbReference type="SUPFAM" id="SSF51430">
    <property type="entry name" value="NAD(P)-linked oxidoreductase"/>
    <property type="match status" value="1"/>
</dbReference>
<dbReference type="Proteomes" id="UP000193467">
    <property type="component" value="Unassembled WGS sequence"/>
</dbReference>
<dbReference type="Gene3D" id="3.20.20.100">
    <property type="entry name" value="NADP-dependent oxidoreductase domain"/>
    <property type="match status" value="1"/>
</dbReference>
<comment type="caution">
    <text evidence="3">The sequence shown here is derived from an EMBL/GenBank/DDBJ whole genome shotgun (WGS) entry which is preliminary data.</text>
</comment>
<dbReference type="STRING" id="106004.A0A1Y2FY08"/>
<dbReference type="AlphaFoldDB" id="A0A1Y2FY08"/>
<dbReference type="InterPro" id="IPR050523">
    <property type="entry name" value="AKR_Detox_Biosynth"/>
</dbReference>
<evidence type="ECO:0000313" key="3">
    <source>
        <dbReference type="EMBL" id="ORY88883.1"/>
    </source>
</evidence>
<keyword evidence="1" id="KW-0560">Oxidoreductase</keyword>
<name>A0A1Y2FY08_9BASI</name>
<dbReference type="PANTHER" id="PTHR43364">
    <property type="entry name" value="NADH-SPECIFIC METHYLGLYOXAL REDUCTASE-RELATED"/>
    <property type="match status" value="1"/>
</dbReference>
<dbReference type="Pfam" id="PF00248">
    <property type="entry name" value="Aldo_ket_red"/>
    <property type="match status" value="1"/>
</dbReference>